<accession>A0A653MAK7</accession>
<evidence type="ECO:0000313" key="2">
    <source>
        <dbReference type="EMBL" id="VXB01865.1"/>
    </source>
</evidence>
<reference evidence="2 3" key="1">
    <citation type="submission" date="2019-10" db="EMBL/GenBank/DDBJ databases">
        <authorList>
            <person name="Karimi E."/>
        </authorList>
    </citation>
    <scope>NUCLEOTIDE SEQUENCE [LARGE SCALE GENOMIC DNA]</scope>
    <source>
        <strain evidence="2">Bacillus sp. 71</strain>
    </source>
</reference>
<gene>
    <name evidence="2" type="ORF">BACI71_10237</name>
</gene>
<protein>
    <submittedName>
        <fullName evidence="2">Uncharacterized protein</fullName>
    </submittedName>
</protein>
<keyword evidence="1" id="KW-1133">Transmembrane helix</keyword>
<dbReference type="EMBL" id="CABWMC010000001">
    <property type="protein sequence ID" value="VXB01865.1"/>
    <property type="molecule type" value="Genomic_DNA"/>
</dbReference>
<proteinExistence type="predicted"/>
<feature type="transmembrane region" description="Helical" evidence="1">
    <location>
        <begin position="12"/>
        <end position="30"/>
    </location>
</feature>
<dbReference type="Proteomes" id="UP000437562">
    <property type="component" value="Unassembled WGS sequence"/>
</dbReference>
<evidence type="ECO:0000256" key="1">
    <source>
        <dbReference type="SAM" id="Phobius"/>
    </source>
</evidence>
<sequence>MSPFITYDNILYPAGYFVNPYFYFSSYMFAKQKVKP</sequence>
<keyword evidence="1" id="KW-0472">Membrane</keyword>
<keyword evidence="1" id="KW-0812">Transmembrane</keyword>
<name>A0A653MAK7_BACMY</name>
<dbReference type="AlphaFoldDB" id="A0A653MAK7"/>
<organism evidence="2 3">
    <name type="scientific">Bacillus mycoides</name>
    <dbReference type="NCBI Taxonomy" id="1405"/>
    <lineage>
        <taxon>Bacteria</taxon>
        <taxon>Bacillati</taxon>
        <taxon>Bacillota</taxon>
        <taxon>Bacilli</taxon>
        <taxon>Bacillales</taxon>
        <taxon>Bacillaceae</taxon>
        <taxon>Bacillus</taxon>
        <taxon>Bacillus cereus group</taxon>
    </lineage>
</organism>
<evidence type="ECO:0000313" key="3">
    <source>
        <dbReference type="Proteomes" id="UP000437562"/>
    </source>
</evidence>